<keyword evidence="2" id="KW-1185">Reference proteome</keyword>
<evidence type="ECO:0000313" key="1">
    <source>
        <dbReference type="EnsemblPlants" id="AVESA.00010b.r2.1AG0002240.1.CDS.1"/>
    </source>
</evidence>
<name>A0ACD5T6V4_AVESA</name>
<evidence type="ECO:0000313" key="2">
    <source>
        <dbReference type="Proteomes" id="UP001732700"/>
    </source>
</evidence>
<organism evidence="1 2">
    <name type="scientific">Avena sativa</name>
    <name type="common">Oat</name>
    <dbReference type="NCBI Taxonomy" id="4498"/>
    <lineage>
        <taxon>Eukaryota</taxon>
        <taxon>Viridiplantae</taxon>
        <taxon>Streptophyta</taxon>
        <taxon>Embryophyta</taxon>
        <taxon>Tracheophyta</taxon>
        <taxon>Spermatophyta</taxon>
        <taxon>Magnoliopsida</taxon>
        <taxon>Liliopsida</taxon>
        <taxon>Poales</taxon>
        <taxon>Poaceae</taxon>
        <taxon>BOP clade</taxon>
        <taxon>Pooideae</taxon>
        <taxon>Poodae</taxon>
        <taxon>Poeae</taxon>
        <taxon>Poeae Chloroplast Group 1 (Aveneae type)</taxon>
        <taxon>Aveninae</taxon>
        <taxon>Avena</taxon>
    </lineage>
</organism>
<protein>
    <submittedName>
        <fullName evidence="1">Uncharacterized protein</fullName>
    </submittedName>
</protein>
<sequence length="512" mass="54929">MARLYTEKPHRDKARCRTDAMASHPPLFQLLLFLLLAAVVNSSSASDAFPVEATPTSSGYLPVDPSTNANASLFFAFYEATHPLHADTPLILWLDGGPGCSGQLSNFMQIGPYSLLPSGALSPNHFAWNRRFGLLFFDSPLGTGFSAAPSADAIPTNQSVIADHTLAALQAFYDRHPAHFRTRPLFLAGESYAGKYVPAAASRILAANPTLPPHMRVSLRGVAIGDGLVDPVAQVATFADTAYFMGLVNGRQRRELEALQAETATLARAGRWGEATDARARVVARLQEAIGMSTLFDVVNEGRWLDDQALERFLNRADVKAALGARTDVVFEACSAAVAAALREDGMKSARPEVEALLRTPGMRVLLYEGVRDLRDGVASVEAWLAEADWDGIAAFREAERAVWRIAGSEEGEGELAGYVQSRGALAHVVVYGAGHFVPAGNGRAAQEMIEGWVSQTGVFTGDDSVPESGGAHTRGSTCVRNLGTVILARLLDLSVESLVLPLRPKKSCKFI</sequence>
<accession>A0ACD5T6V4</accession>
<proteinExistence type="predicted"/>
<reference evidence="1" key="2">
    <citation type="submission" date="2025-09" db="UniProtKB">
        <authorList>
            <consortium name="EnsemblPlants"/>
        </authorList>
    </citation>
    <scope>IDENTIFICATION</scope>
</reference>
<dbReference type="EnsemblPlants" id="AVESA.00010b.r2.1AG0002240.1">
    <property type="protein sequence ID" value="AVESA.00010b.r2.1AG0002240.1.CDS.1"/>
    <property type="gene ID" value="AVESA.00010b.r2.1AG0002240"/>
</dbReference>
<reference evidence="1" key="1">
    <citation type="submission" date="2021-05" db="EMBL/GenBank/DDBJ databases">
        <authorList>
            <person name="Scholz U."/>
            <person name="Mascher M."/>
            <person name="Fiebig A."/>
        </authorList>
    </citation>
    <scope>NUCLEOTIDE SEQUENCE [LARGE SCALE GENOMIC DNA]</scope>
</reference>
<dbReference type="Proteomes" id="UP001732700">
    <property type="component" value="Chromosome 1A"/>
</dbReference>